<evidence type="ECO:0000256" key="1">
    <source>
        <dbReference type="ARBA" id="ARBA00022553"/>
    </source>
</evidence>
<evidence type="ECO:0000256" key="2">
    <source>
        <dbReference type="SAM" id="MobiDB-lite"/>
    </source>
</evidence>
<organism evidence="4 5">
    <name type="scientific">Lawsonella clevelandensis</name>
    <dbReference type="NCBI Taxonomy" id="1528099"/>
    <lineage>
        <taxon>Bacteria</taxon>
        <taxon>Bacillati</taxon>
        <taxon>Actinomycetota</taxon>
        <taxon>Actinomycetes</taxon>
        <taxon>Mycobacteriales</taxon>
        <taxon>Lawsonellaceae</taxon>
        <taxon>Lawsonella</taxon>
    </lineage>
</organism>
<reference evidence="4 5" key="1">
    <citation type="submission" date="2017-08" db="EMBL/GenBank/DDBJ databases">
        <title>Infants hospitalized years apart are colonized by the same room-sourced microbial strains.</title>
        <authorList>
            <person name="Brooks B."/>
            <person name="Olm M.R."/>
            <person name="Firek B.A."/>
            <person name="Baker R."/>
            <person name="Thomas B.C."/>
            <person name="Morowitz M.J."/>
            <person name="Banfield J.F."/>
        </authorList>
    </citation>
    <scope>NUCLEOTIDE SEQUENCE [LARGE SCALE GENOMIC DNA]</scope>
    <source>
        <strain evidence="4">S2_006_000_R1_57</strain>
    </source>
</reference>
<dbReference type="EMBL" id="QFOZ01000012">
    <property type="protein sequence ID" value="PZP88397.1"/>
    <property type="molecule type" value="Genomic_DNA"/>
</dbReference>
<sequence>MGFMQRFERSLENSTSDAFARVFGGALTPLEVEHALRRESGDKLQELPDGQLLSPNHFIVTLSPGDAQRFANDEATSPRVVSRHLDSYLYDQDWGVVGDVVVEFTESDDLRDGQYRLMSECNDKVDARQLPRFISTRSTGPASNISPNATAFGNNGGNNHGDTGNTNGAGSDGIRGGGSGAQNNAGISHTAMLVDKESGNTLCVLSPGATLVGRGDDVVFRIPDTGVSRHHARIDWDGVTATITDLNSTNGTAVNGIRISQWQLSNNDEIIMGHTHFLIRIQ</sequence>
<dbReference type="InterPro" id="IPR000253">
    <property type="entry name" value="FHA_dom"/>
</dbReference>
<dbReference type="Proteomes" id="UP000248606">
    <property type="component" value="Unassembled WGS sequence"/>
</dbReference>
<comment type="caution">
    <text evidence="4">The sequence shown here is derived from an EMBL/GenBank/DDBJ whole genome shotgun (WGS) entry which is preliminary data.</text>
</comment>
<dbReference type="Pfam" id="PF00498">
    <property type="entry name" value="FHA"/>
    <property type="match status" value="1"/>
</dbReference>
<dbReference type="PROSITE" id="PS50006">
    <property type="entry name" value="FHA_DOMAIN"/>
    <property type="match status" value="1"/>
</dbReference>
<evidence type="ECO:0000313" key="5">
    <source>
        <dbReference type="Proteomes" id="UP000248606"/>
    </source>
</evidence>
<feature type="region of interest" description="Disordered" evidence="2">
    <location>
        <begin position="136"/>
        <end position="182"/>
    </location>
</feature>
<dbReference type="Gene3D" id="3.30.2320.60">
    <property type="entry name" value="FhaA, phosphopeptide-binding domain (DUF3662)"/>
    <property type="match status" value="1"/>
</dbReference>
<accession>A0A2W5IBJ7</accession>
<dbReference type="InterPro" id="IPR008984">
    <property type="entry name" value="SMAD_FHA_dom_sf"/>
</dbReference>
<dbReference type="Gene3D" id="2.60.200.20">
    <property type="match status" value="1"/>
</dbReference>
<feature type="compositionally biased region" description="Polar residues" evidence="2">
    <location>
        <begin position="136"/>
        <end position="147"/>
    </location>
</feature>
<dbReference type="InterPro" id="IPR050923">
    <property type="entry name" value="Cell_Proc_Reg/RNA_Proc"/>
</dbReference>
<feature type="compositionally biased region" description="Low complexity" evidence="2">
    <location>
        <begin position="160"/>
        <end position="169"/>
    </location>
</feature>
<dbReference type="InterPro" id="IPR022128">
    <property type="entry name" value="FhaA_N"/>
</dbReference>
<dbReference type="AlphaFoldDB" id="A0A2W5IBJ7"/>
<feature type="domain" description="FHA" evidence="3">
    <location>
        <begin position="210"/>
        <end position="259"/>
    </location>
</feature>
<dbReference type="SUPFAM" id="SSF49879">
    <property type="entry name" value="SMAD/FHA domain"/>
    <property type="match status" value="1"/>
</dbReference>
<name>A0A2W5IBJ7_9ACTN</name>
<dbReference type="Pfam" id="PF12401">
    <property type="entry name" value="FhaA_N"/>
    <property type="match status" value="1"/>
</dbReference>
<proteinExistence type="predicted"/>
<protein>
    <recommendedName>
        <fullName evidence="3">FHA domain-containing protein</fullName>
    </recommendedName>
</protein>
<keyword evidence="1" id="KW-0597">Phosphoprotein</keyword>
<dbReference type="PANTHER" id="PTHR23308">
    <property type="entry name" value="NUCLEAR INHIBITOR OF PROTEIN PHOSPHATASE-1"/>
    <property type="match status" value="1"/>
</dbReference>
<dbReference type="InterPro" id="IPR042287">
    <property type="entry name" value="FhaA_N_sf"/>
</dbReference>
<feature type="compositionally biased region" description="Gly residues" evidence="2">
    <location>
        <begin position="170"/>
        <end position="180"/>
    </location>
</feature>
<evidence type="ECO:0000259" key="3">
    <source>
        <dbReference type="PROSITE" id="PS50006"/>
    </source>
</evidence>
<evidence type="ECO:0000313" key="4">
    <source>
        <dbReference type="EMBL" id="PZP88397.1"/>
    </source>
</evidence>
<gene>
    <name evidence="4" type="ORF">DI579_06735</name>
</gene>
<dbReference type="SMART" id="SM00240">
    <property type="entry name" value="FHA"/>
    <property type="match status" value="1"/>
</dbReference>